<evidence type="ECO:0000313" key="2">
    <source>
        <dbReference type="EMBL" id="QNN62583.1"/>
    </source>
</evidence>
<reference evidence="2 3" key="1">
    <citation type="submission" date="2020-08" db="EMBL/GenBank/DDBJ databases">
        <title>Genome sequence of Leucobacter denitrificans KACC 14055T.</title>
        <authorList>
            <person name="Hyun D.-W."/>
            <person name="Bae J.-W."/>
        </authorList>
    </citation>
    <scope>NUCLEOTIDE SEQUENCE [LARGE SCALE GENOMIC DNA]</scope>
    <source>
        <strain evidence="2 3">KACC 14055</strain>
    </source>
</reference>
<name>A0A7G9S408_9MICO</name>
<dbReference type="KEGG" id="ldn:H9L06_10115"/>
<gene>
    <name evidence="2" type="ORF">H9L06_10115</name>
</gene>
<protein>
    <submittedName>
        <fullName evidence="2">DUF4307 domain-containing protein</fullName>
    </submittedName>
</protein>
<evidence type="ECO:0000256" key="1">
    <source>
        <dbReference type="SAM" id="Phobius"/>
    </source>
</evidence>
<keyword evidence="1" id="KW-0812">Transmembrane</keyword>
<evidence type="ECO:0000313" key="3">
    <source>
        <dbReference type="Proteomes" id="UP000515934"/>
    </source>
</evidence>
<dbReference type="Proteomes" id="UP000515934">
    <property type="component" value="Chromosome"/>
</dbReference>
<accession>A0A7G9S408</accession>
<keyword evidence="1" id="KW-1133">Transmembrane helix</keyword>
<dbReference type="EMBL" id="CP060716">
    <property type="protein sequence ID" value="QNN62583.1"/>
    <property type="molecule type" value="Genomic_DNA"/>
</dbReference>
<feature type="transmembrane region" description="Helical" evidence="1">
    <location>
        <begin position="25"/>
        <end position="46"/>
    </location>
</feature>
<proteinExistence type="predicted"/>
<organism evidence="2 3">
    <name type="scientific">Leucobacter denitrificans</name>
    <dbReference type="NCBI Taxonomy" id="683042"/>
    <lineage>
        <taxon>Bacteria</taxon>
        <taxon>Bacillati</taxon>
        <taxon>Actinomycetota</taxon>
        <taxon>Actinomycetes</taxon>
        <taxon>Micrococcales</taxon>
        <taxon>Microbacteriaceae</taxon>
        <taxon>Leucobacter</taxon>
    </lineage>
</organism>
<keyword evidence="1" id="KW-0472">Membrane</keyword>
<dbReference type="RefSeq" id="WP_187555053.1">
    <property type="nucleotide sequence ID" value="NZ_CP060716.1"/>
</dbReference>
<keyword evidence="3" id="KW-1185">Reference proteome</keyword>
<dbReference type="InterPro" id="IPR025443">
    <property type="entry name" value="DUF4307"/>
</dbReference>
<dbReference type="Pfam" id="PF14155">
    <property type="entry name" value="DUF4307"/>
    <property type="match status" value="1"/>
</dbReference>
<dbReference type="AlphaFoldDB" id="A0A7G9S408"/>
<sequence length="140" mass="15131">MTEASRETVADRYGTRRSRRFDRRIGWAVGGAAVVIGALVIGFGSWQQDTLEVKNIGFSLNKDQAESGIYTATTRFEVNTDPGVRVSCAVEALNTSKATVGWKVVDLPVIDTRSQDVTVNVITIGPATAVNAKSCWPVEL</sequence>